<protein>
    <submittedName>
        <fullName evidence="1">Uncharacterized protein</fullName>
    </submittedName>
</protein>
<proteinExistence type="predicted"/>
<evidence type="ECO:0000313" key="2">
    <source>
        <dbReference type="Proteomes" id="UP000008370"/>
    </source>
</evidence>
<dbReference type="GeneID" id="18917869"/>
<sequence length="84" mass="9278">MLPVCNLYATYVGPQKGREFRYGAHHPHAQESHTNALCKSEHRNSVSPYVMGIGILRMSTYSGSCQCVTSVPQEVEAEVYLCTG</sequence>
<keyword evidence="2" id="KW-1185">Reference proteome</keyword>
<accession>K5URL3</accession>
<dbReference type="RefSeq" id="XP_007398879.1">
    <property type="nucleotide sequence ID" value="XM_007398817.1"/>
</dbReference>
<dbReference type="AlphaFoldDB" id="K5URL3"/>
<dbReference type="Proteomes" id="UP000008370">
    <property type="component" value="Unassembled WGS sequence"/>
</dbReference>
<dbReference type="KEGG" id="pco:PHACADRAFT_261024"/>
<dbReference type="InParanoid" id="K5URL3"/>
<gene>
    <name evidence="1" type="ORF">PHACADRAFT_261024</name>
</gene>
<dbReference type="HOGENOM" id="CLU_2528216_0_0_1"/>
<dbReference type="EMBL" id="JH930475">
    <property type="protein sequence ID" value="EKM52536.1"/>
    <property type="molecule type" value="Genomic_DNA"/>
</dbReference>
<reference evidence="1 2" key="1">
    <citation type="journal article" date="2012" name="BMC Genomics">
        <title>Comparative genomics of the white-rot fungi, Phanerochaete carnosa and P. chrysosporium, to elucidate the genetic basis of the distinct wood types they colonize.</title>
        <authorList>
            <person name="Suzuki H."/>
            <person name="MacDonald J."/>
            <person name="Syed K."/>
            <person name="Salamov A."/>
            <person name="Hori C."/>
            <person name="Aerts A."/>
            <person name="Henrissat B."/>
            <person name="Wiebenga A."/>
            <person name="vanKuyk P.A."/>
            <person name="Barry K."/>
            <person name="Lindquist E."/>
            <person name="LaButti K."/>
            <person name="Lapidus A."/>
            <person name="Lucas S."/>
            <person name="Coutinho P."/>
            <person name="Gong Y."/>
            <person name="Samejima M."/>
            <person name="Mahadevan R."/>
            <person name="Abou-Zaid M."/>
            <person name="de Vries R.P."/>
            <person name="Igarashi K."/>
            <person name="Yadav J.S."/>
            <person name="Grigoriev I.V."/>
            <person name="Master E.R."/>
        </authorList>
    </citation>
    <scope>NUCLEOTIDE SEQUENCE [LARGE SCALE GENOMIC DNA]</scope>
    <source>
        <strain evidence="1 2">HHB-10118-sp</strain>
    </source>
</reference>
<name>K5URL3_PHACS</name>
<evidence type="ECO:0000313" key="1">
    <source>
        <dbReference type="EMBL" id="EKM52536.1"/>
    </source>
</evidence>
<organism evidence="1 2">
    <name type="scientific">Phanerochaete carnosa (strain HHB-10118-sp)</name>
    <name type="common">White-rot fungus</name>
    <name type="synonym">Peniophora carnosa</name>
    <dbReference type="NCBI Taxonomy" id="650164"/>
    <lineage>
        <taxon>Eukaryota</taxon>
        <taxon>Fungi</taxon>
        <taxon>Dikarya</taxon>
        <taxon>Basidiomycota</taxon>
        <taxon>Agaricomycotina</taxon>
        <taxon>Agaricomycetes</taxon>
        <taxon>Polyporales</taxon>
        <taxon>Phanerochaetaceae</taxon>
        <taxon>Phanerochaete</taxon>
    </lineage>
</organism>